<dbReference type="Proteomes" id="UP000289738">
    <property type="component" value="Chromosome B08"/>
</dbReference>
<sequence>MATAEEPILSRIERLDNMLRQLEEIRGCNRSSKSSCASTPTSASDGRISSLDFSPKSLEKHCRPIENVIMEAEAKGTLIQRLSHVEDRVLKLCLQLEDEWEAERKMEQEKKMKQPKKKKGFKQLMQQCLNVRGKHDKKQEGSI</sequence>
<organism evidence="2 3">
    <name type="scientific">Arachis hypogaea</name>
    <name type="common">Peanut</name>
    <dbReference type="NCBI Taxonomy" id="3818"/>
    <lineage>
        <taxon>Eukaryota</taxon>
        <taxon>Viridiplantae</taxon>
        <taxon>Streptophyta</taxon>
        <taxon>Embryophyta</taxon>
        <taxon>Tracheophyta</taxon>
        <taxon>Spermatophyta</taxon>
        <taxon>Magnoliopsida</taxon>
        <taxon>eudicotyledons</taxon>
        <taxon>Gunneridae</taxon>
        <taxon>Pentapetalae</taxon>
        <taxon>rosids</taxon>
        <taxon>fabids</taxon>
        <taxon>Fabales</taxon>
        <taxon>Fabaceae</taxon>
        <taxon>Papilionoideae</taxon>
        <taxon>50 kb inversion clade</taxon>
        <taxon>dalbergioids sensu lato</taxon>
        <taxon>Dalbergieae</taxon>
        <taxon>Pterocarpus clade</taxon>
        <taxon>Arachis</taxon>
    </lineage>
</organism>
<dbReference type="AlphaFoldDB" id="A0A444XYW8"/>
<feature type="compositionally biased region" description="Low complexity" evidence="1">
    <location>
        <begin position="31"/>
        <end position="44"/>
    </location>
</feature>
<evidence type="ECO:0000313" key="2">
    <source>
        <dbReference type="EMBL" id="RYQ94846.1"/>
    </source>
</evidence>
<dbReference type="OrthoDB" id="783251at2759"/>
<gene>
    <name evidence="2" type="ORF">Ahy_B08g089799</name>
</gene>
<evidence type="ECO:0000256" key="1">
    <source>
        <dbReference type="SAM" id="MobiDB-lite"/>
    </source>
</evidence>
<dbReference type="SMR" id="A0A444XYW8"/>
<evidence type="ECO:0000313" key="3">
    <source>
        <dbReference type="Proteomes" id="UP000289738"/>
    </source>
</evidence>
<dbReference type="PANTHER" id="PTHR34190:SF4">
    <property type="entry name" value="EXPRESSED PROTEIN"/>
    <property type="match status" value="1"/>
</dbReference>
<dbReference type="Gramene" id="arahy.Tifrunner.gnm2.ann2.Ah18g397100.1">
    <property type="protein sequence ID" value="arahy.Tifrunner.gnm2.ann2.Ah18g397100.1-CDS"/>
    <property type="gene ID" value="arahy.Tifrunner.gnm2.ann2.Ah18g397100"/>
</dbReference>
<feature type="region of interest" description="Disordered" evidence="1">
    <location>
        <begin position="30"/>
        <end position="53"/>
    </location>
</feature>
<dbReference type="STRING" id="3818.A0A444XYW8"/>
<name>A0A444XYW8_ARAHY</name>
<dbReference type="EMBL" id="SDMP01000018">
    <property type="protein sequence ID" value="RYQ94846.1"/>
    <property type="molecule type" value="Genomic_DNA"/>
</dbReference>
<comment type="caution">
    <text evidence="2">The sequence shown here is derived from an EMBL/GenBank/DDBJ whole genome shotgun (WGS) entry which is preliminary data.</text>
</comment>
<dbReference type="PANTHER" id="PTHR34190">
    <property type="entry name" value="EXPRESSED PROTEIN"/>
    <property type="match status" value="1"/>
</dbReference>
<accession>A0A444XYW8</accession>
<reference evidence="2 3" key="1">
    <citation type="submission" date="2019-01" db="EMBL/GenBank/DDBJ databases">
        <title>Sequencing of cultivated peanut Arachis hypogaea provides insights into genome evolution and oil improvement.</title>
        <authorList>
            <person name="Chen X."/>
        </authorList>
    </citation>
    <scope>NUCLEOTIDE SEQUENCE [LARGE SCALE GENOMIC DNA]</scope>
    <source>
        <strain evidence="3">cv. Fuhuasheng</strain>
        <tissue evidence="2">Leaves</tissue>
    </source>
</reference>
<proteinExistence type="predicted"/>
<protein>
    <submittedName>
        <fullName evidence="2">Uncharacterized protein</fullName>
    </submittedName>
</protein>
<keyword evidence="3" id="KW-1185">Reference proteome</keyword>